<keyword evidence="1" id="KW-0812">Transmembrane</keyword>
<protein>
    <submittedName>
        <fullName evidence="2">DUF3429 domain-containing protein</fullName>
    </submittedName>
</protein>
<dbReference type="PANTHER" id="PTHR15887">
    <property type="entry name" value="TRANSMEMBRANE PROTEIN 69"/>
    <property type="match status" value="1"/>
</dbReference>
<evidence type="ECO:0000313" key="2">
    <source>
        <dbReference type="EMBL" id="MBA5779152.1"/>
    </source>
</evidence>
<keyword evidence="3" id="KW-1185">Reference proteome</keyword>
<feature type="transmembrane region" description="Helical" evidence="1">
    <location>
        <begin position="52"/>
        <end position="73"/>
    </location>
</feature>
<feature type="transmembrane region" description="Helical" evidence="1">
    <location>
        <begin position="93"/>
        <end position="116"/>
    </location>
</feature>
<dbReference type="AlphaFoldDB" id="A0A839AJS4"/>
<dbReference type="Proteomes" id="UP000541109">
    <property type="component" value="Unassembled WGS sequence"/>
</dbReference>
<dbReference type="PANTHER" id="PTHR15887:SF1">
    <property type="entry name" value="TRANSMEMBRANE PROTEIN 69"/>
    <property type="match status" value="1"/>
</dbReference>
<evidence type="ECO:0000313" key="3">
    <source>
        <dbReference type="Proteomes" id="UP000541109"/>
    </source>
</evidence>
<sequence>MWTASTNRQEATASDVPLVARLLAYAAAVPFLAAPLMIYLEEAEDGPSTRGAIVYAALILSFLAGIRWGQGLFSQVDKDRRDRLFFWSIVPPLIGWDAVFLPETVGFFVLALAIGVQGAIDFTESGKGGLPAWFGKIRLHMTAIAMTGLISAGLVSA</sequence>
<keyword evidence="1" id="KW-1133">Transmembrane helix</keyword>
<dbReference type="InterPro" id="IPR021836">
    <property type="entry name" value="DUF3429"/>
</dbReference>
<gene>
    <name evidence="2" type="ORF">H2509_18645</name>
</gene>
<dbReference type="EMBL" id="JACFXV010000066">
    <property type="protein sequence ID" value="MBA5779152.1"/>
    <property type="molecule type" value="Genomic_DNA"/>
</dbReference>
<accession>A0A839AJS4</accession>
<feature type="transmembrane region" description="Helical" evidence="1">
    <location>
        <begin position="137"/>
        <end position="155"/>
    </location>
</feature>
<evidence type="ECO:0000256" key="1">
    <source>
        <dbReference type="SAM" id="Phobius"/>
    </source>
</evidence>
<proteinExistence type="predicted"/>
<feature type="transmembrane region" description="Helical" evidence="1">
    <location>
        <begin position="22"/>
        <end position="40"/>
    </location>
</feature>
<dbReference type="Pfam" id="PF11911">
    <property type="entry name" value="DUF3429"/>
    <property type="match status" value="1"/>
</dbReference>
<name>A0A839AJS4_9HYPH</name>
<dbReference type="RefSeq" id="WP_182167982.1">
    <property type="nucleotide sequence ID" value="NZ_JACFXV010000066.1"/>
</dbReference>
<reference evidence="2 3" key="1">
    <citation type="submission" date="2020-07" db="EMBL/GenBank/DDBJ databases">
        <title>Stappia sp., F7233, whole genome shotgun sequencing project.</title>
        <authorList>
            <person name="Jiang S."/>
            <person name="Liu Z.W."/>
            <person name="Du Z.J."/>
        </authorList>
    </citation>
    <scope>NUCLEOTIDE SEQUENCE [LARGE SCALE GENOMIC DNA]</scope>
    <source>
        <strain evidence="2 3">F7233</strain>
    </source>
</reference>
<organism evidence="2 3">
    <name type="scientific">Stappia albiluteola</name>
    <dbReference type="NCBI Taxonomy" id="2758565"/>
    <lineage>
        <taxon>Bacteria</taxon>
        <taxon>Pseudomonadati</taxon>
        <taxon>Pseudomonadota</taxon>
        <taxon>Alphaproteobacteria</taxon>
        <taxon>Hyphomicrobiales</taxon>
        <taxon>Stappiaceae</taxon>
        <taxon>Stappia</taxon>
    </lineage>
</organism>
<comment type="caution">
    <text evidence="2">The sequence shown here is derived from an EMBL/GenBank/DDBJ whole genome shotgun (WGS) entry which is preliminary data.</text>
</comment>
<keyword evidence="1" id="KW-0472">Membrane</keyword>